<evidence type="ECO:0000313" key="4">
    <source>
        <dbReference type="Proteomes" id="UP000294543"/>
    </source>
</evidence>
<reference evidence="3 4" key="1">
    <citation type="submission" date="2019-03" db="EMBL/GenBank/DDBJ databases">
        <title>Draft genome sequences of novel Actinobacteria.</title>
        <authorList>
            <person name="Sahin N."/>
            <person name="Ay H."/>
            <person name="Saygin H."/>
        </authorList>
    </citation>
    <scope>NUCLEOTIDE SEQUENCE [LARGE SCALE GENOMIC DNA]</scope>
    <source>
        <strain evidence="3 4">KC712</strain>
    </source>
</reference>
<keyword evidence="4" id="KW-1185">Reference proteome</keyword>
<feature type="domain" description="Lantibiotic dehydratase N-terminal" evidence="2">
    <location>
        <begin position="2"/>
        <end position="37"/>
    </location>
</feature>
<protein>
    <recommendedName>
        <fullName evidence="2">Lantibiotic dehydratase N-terminal domain-containing protein</fullName>
    </recommendedName>
</protein>
<accession>A0A4R4W583</accession>
<comment type="caution">
    <text evidence="3">The sequence shown here is derived from an EMBL/GenBank/DDBJ whole genome shotgun (WGS) entry which is preliminary data.</text>
</comment>
<evidence type="ECO:0000259" key="2">
    <source>
        <dbReference type="Pfam" id="PF04738"/>
    </source>
</evidence>
<evidence type="ECO:0000256" key="1">
    <source>
        <dbReference type="SAM" id="MobiDB-lite"/>
    </source>
</evidence>
<organism evidence="3 4">
    <name type="scientific">Nonomuraea diastatica</name>
    <dbReference type="NCBI Taxonomy" id="1848329"/>
    <lineage>
        <taxon>Bacteria</taxon>
        <taxon>Bacillati</taxon>
        <taxon>Actinomycetota</taxon>
        <taxon>Actinomycetes</taxon>
        <taxon>Streptosporangiales</taxon>
        <taxon>Streptosporangiaceae</taxon>
        <taxon>Nonomuraea</taxon>
    </lineage>
</organism>
<proteinExistence type="predicted"/>
<dbReference type="AlphaFoldDB" id="A0A4R4W583"/>
<dbReference type="Proteomes" id="UP000294543">
    <property type="component" value="Unassembled WGS sequence"/>
</dbReference>
<dbReference type="InterPro" id="IPR006827">
    <property type="entry name" value="Lant_deHydtase_N"/>
</dbReference>
<gene>
    <name evidence="3" type="ORF">E1294_45445</name>
</gene>
<dbReference type="EMBL" id="SMKP01000222">
    <property type="protein sequence ID" value="TDD11173.1"/>
    <property type="molecule type" value="Genomic_DNA"/>
</dbReference>
<dbReference type="RefSeq" id="WP_132517964.1">
    <property type="nucleotide sequence ID" value="NZ_SMKP01000222.1"/>
</dbReference>
<name>A0A4R4W583_9ACTN</name>
<evidence type="ECO:0000313" key="3">
    <source>
        <dbReference type="EMBL" id="TDD11173.1"/>
    </source>
</evidence>
<sequence length="59" mass="6515">MAALPFQPRVRYRSTILTPARWPLPATVTGARGSRLGRRPAHLADDHGSPAAGHRRHRP</sequence>
<dbReference type="Pfam" id="PF04738">
    <property type="entry name" value="Lant_dehydr_N"/>
    <property type="match status" value="1"/>
</dbReference>
<feature type="region of interest" description="Disordered" evidence="1">
    <location>
        <begin position="25"/>
        <end position="59"/>
    </location>
</feature>